<feature type="domain" description="CRISPR type III-associated protein" evidence="2">
    <location>
        <begin position="24"/>
        <end position="220"/>
    </location>
</feature>
<gene>
    <name evidence="3" type="ORF">H6G83_05785</name>
</gene>
<dbReference type="Proteomes" id="UP000661112">
    <property type="component" value="Unassembled WGS sequence"/>
</dbReference>
<dbReference type="InterPro" id="IPR005537">
    <property type="entry name" value="RAMP_III_fam"/>
</dbReference>
<sequence length="249" mass="27951">MIRLSELSNANIVKSYTITAVIDSALCVGAGGSSGSLADKPIVRNSEGNLLIPGSQVKGRVRHECEKLLRGLGWEISESPNAGRMVIRRDNAPAKFIRDEYIIPGYEDTYHCLISQVFGDPVLPSRVIFDDLVCVEDLEDWEEILRPGVTINRRRRVAEERKLYFLETSPANAQLHFQGEIHIQSSLTPERPDYAKVLILVGLRQIYALGGSKSAGLGWLHWQLDELQHDLRNTDVAEVWQFLAKGEMK</sequence>
<dbReference type="PANTHER" id="PTHR35579:SF3">
    <property type="entry name" value="CRISPR SYSTEM CMS ENDORIBONUCLEASE CSM3"/>
    <property type="match status" value="1"/>
</dbReference>
<dbReference type="RefSeq" id="WP_190468339.1">
    <property type="nucleotide sequence ID" value="NZ_JACJSG010000006.1"/>
</dbReference>
<protein>
    <submittedName>
        <fullName evidence="3">CRISPR-associated protein Csm3</fullName>
    </submittedName>
</protein>
<proteinExistence type="predicted"/>
<reference evidence="3 4" key="1">
    <citation type="journal article" date="2020" name="ISME J.">
        <title>Comparative genomics reveals insights into cyanobacterial evolution and habitat adaptation.</title>
        <authorList>
            <person name="Chen M.Y."/>
            <person name="Teng W.K."/>
            <person name="Zhao L."/>
            <person name="Hu C.X."/>
            <person name="Zhou Y.K."/>
            <person name="Han B.P."/>
            <person name="Song L.R."/>
            <person name="Shu W.S."/>
        </authorList>
    </citation>
    <scope>NUCLEOTIDE SEQUENCE [LARGE SCALE GENOMIC DNA]</scope>
    <source>
        <strain evidence="3 4">FACHB-119</strain>
    </source>
</reference>
<keyword evidence="1" id="KW-0051">Antiviral defense</keyword>
<evidence type="ECO:0000256" key="1">
    <source>
        <dbReference type="ARBA" id="ARBA00023118"/>
    </source>
</evidence>
<comment type="caution">
    <text evidence="3">The sequence shown here is derived from an EMBL/GenBank/DDBJ whole genome shotgun (WGS) entry which is preliminary data.</text>
</comment>
<evidence type="ECO:0000313" key="3">
    <source>
        <dbReference type="EMBL" id="MBD2500134.1"/>
    </source>
</evidence>
<dbReference type="EMBL" id="JACJSG010000006">
    <property type="protein sequence ID" value="MBD2500134.1"/>
    <property type="molecule type" value="Genomic_DNA"/>
</dbReference>
<evidence type="ECO:0000313" key="4">
    <source>
        <dbReference type="Proteomes" id="UP000661112"/>
    </source>
</evidence>
<accession>A0ABR8D073</accession>
<name>A0ABR8D073_9NOST</name>
<dbReference type="InterPro" id="IPR052216">
    <property type="entry name" value="CRISPR_Csm3_endoribonuclease"/>
</dbReference>
<dbReference type="PANTHER" id="PTHR35579">
    <property type="entry name" value="CRISPR SYSTEM CMS ENDORIBONUCLEASE CSM3"/>
    <property type="match status" value="1"/>
</dbReference>
<evidence type="ECO:0000259" key="2">
    <source>
        <dbReference type="Pfam" id="PF03787"/>
    </source>
</evidence>
<organism evidence="3 4">
    <name type="scientific">Anabaena azotica FACHB-119</name>
    <dbReference type="NCBI Taxonomy" id="947527"/>
    <lineage>
        <taxon>Bacteria</taxon>
        <taxon>Bacillati</taxon>
        <taxon>Cyanobacteriota</taxon>
        <taxon>Cyanophyceae</taxon>
        <taxon>Nostocales</taxon>
        <taxon>Nostocaceae</taxon>
        <taxon>Anabaena</taxon>
        <taxon>Anabaena azotica</taxon>
    </lineage>
</organism>
<dbReference type="Pfam" id="PF03787">
    <property type="entry name" value="RAMPs"/>
    <property type="match status" value="1"/>
</dbReference>
<keyword evidence="4" id="KW-1185">Reference proteome</keyword>